<evidence type="ECO:0000256" key="4">
    <source>
        <dbReference type="ARBA" id="ARBA00023170"/>
    </source>
</evidence>
<comment type="subcellular location">
    <subcellularLocation>
        <location evidence="1">Cell membrane</location>
        <topology evidence="1">Multi-pass membrane protein</topology>
    </subcellularLocation>
</comment>
<feature type="transmembrane region" description="Helical" evidence="7">
    <location>
        <begin position="142"/>
        <end position="161"/>
    </location>
</feature>
<sequence length="310" mass="34935">MLPNNTNQNEDLVSVRRHIALAVAICLAILAVIGVIINGLMLVVMKRDPQRSFLGKPKTLLDWATFLFHFFAGTIIATAFIATDVIWLVQGKTLNTLETIGFIGINLMIANQNFSLILAILIGTGGITKPHLARRVLTRRNLAISITTFLVVSSVFSGMPFTGVHRQFFHLLYLNLFITLPLLVSLVIYAGTYLSIRNQAKVRPVNDGIEMTAEKIESNRRKHNRIARNFLVTASAFFAPFLISNLTWYITQKMFFLNVEVSLQISDLTSFVMIRVSLLILFIFPTFNPLVLIIFIPEYGRAVKFVCRCR</sequence>
<dbReference type="Proteomes" id="UP000001593">
    <property type="component" value="Unassembled WGS sequence"/>
</dbReference>
<evidence type="ECO:0000256" key="1">
    <source>
        <dbReference type="ARBA" id="ARBA00004651"/>
    </source>
</evidence>
<dbReference type="PhylomeDB" id="A7RPU9"/>
<feature type="transmembrane region" description="Helical" evidence="7">
    <location>
        <begin position="173"/>
        <end position="194"/>
    </location>
</feature>
<keyword evidence="5" id="KW-0325">Glycoprotein</keyword>
<evidence type="ECO:0000256" key="5">
    <source>
        <dbReference type="ARBA" id="ARBA00023180"/>
    </source>
</evidence>
<proteinExistence type="predicted"/>
<keyword evidence="7" id="KW-0472">Membrane</keyword>
<dbReference type="OMA" id="INTISIX"/>
<feature type="transmembrane region" description="Helical" evidence="7">
    <location>
        <begin position="66"/>
        <end position="88"/>
    </location>
</feature>
<evidence type="ECO:0000256" key="3">
    <source>
        <dbReference type="ARBA" id="ARBA00023040"/>
    </source>
</evidence>
<reference evidence="8 9" key="1">
    <citation type="journal article" date="2007" name="Science">
        <title>Sea anemone genome reveals ancestral eumetazoan gene repertoire and genomic organization.</title>
        <authorList>
            <person name="Putnam N.H."/>
            <person name="Srivastava M."/>
            <person name="Hellsten U."/>
            <person name="Dirks B."/>
            <person name="Chapman J."/>
            <person name="Salamov A."/>
            <person name="Terry A."/>
            <person name="Shapiro H."/>
            <person name="Lindquist E."/>
            <person name="Kapitonov V.V."/>
            <person name="Jurka J."/>
            <person name="Genikhovich G."/>
            <person name="Grigoriev I.V."/>
            <person name="Lucas S.M."/>
            <person name="Steele R.E."/>
            <person name="Finnerty J.R."/>
            <person name="Technau U."/>
            <person name="Martindale M.Q."/>
            <person name="Rokhsar D.S."/>
        </authorList>
    </citation>
    <scope>NUCLEOTIDE SEQUENCE [LARGE SCALE GENOMIC DNA]</scope>
    <source>
        <strain evidence="9">CH2 X CH6</strain>
    </source>
</reference>
<evidence type="ECO:0000313" key="8">
    <source>
        <dbReference type="EMBL" id="EDO46635.1"/>
    </source>
</evidence>
<keyword evidence="2" id="KW-1003">Cell membrane</keyword>
<organism evidence="8 9">
    <name type="scientific">Nematostella vectensis</name>
    <name type="common">Starlet sea anemone</name>
    <dbReference type="NCBI Taxonomy" id="45351"/>
    <lineage>
        <taxon>Eukaryota</taxon>
        <taxon>Metazoa</taxon>
        <taxon>Cnidaria</taxon>
        <taxon>Anthozoa</taxon>
        <taxon>Hexacorallia</taxon>
        <taxon>Actiniaria</taxon>
        <taxon>Edwardsiidae</taxon>
        <taxon>Nematostella</taxon>
    </lineage>
</organism>
<dbReference type="PANTHER" id="PTHR24246:SF27">
    <property type="entry name" value="ADENOSINE RECEPTOR, ISOFORM A"/>
    <property type="match status" value="1"/>
</dbReference>
<dbReference type="GO" id="GO:0005886">
    <property type="term" value="C:plasma membrane"/>
    <property type="evidence" value="ECO:0000318"/>
    <property type="project" value="GO_Central"/>
</dbReference>
<dbReference type="OrthoDB" id="5971749at2759"/>
<feature type="transmembrane region" description="Helical" evidence="7">
    <location>
        <begin position="230"/>
        <end position="251"/>
    </location>
</feature>
<feature type="transmembrane region" description="Helical" evidence="7">
    <location>
        <begin position="100"/>
        <end position="122"/>
    </location>
</feature>
<dbReference type="EMBL" id="DS469526">
    <property type="protein sequence ID" value="EDO46635.1"/>
    <property type="molecule type" value="Genomic_DNA"/>
</dbReference>
<keyword evidence="9" id="KW-1185">Reference proteome</keyword>
<evidence type="ECO:0000256" key="7">
    <source>
        <dbReference type="SAM" id="Phobius"/>
    </source>
</evidence>
<evidence type="ECO:0008006" key="10">
    <source>
        <dbReference type="Google" id="ProtNLM"/>
    </source>
</evidence>
<feature type="transmembrane region" description="Helical" evidence="7">
    <location>
        <begin position="20"/>
        <end position="45"/>
    </location>
</feature>
<keyword evidence="7" id="KW-1133">Transmembrane helix</keyword>
<keyword evidence="3" id="KW-0297">G-protein coupled receptor</keyword>
<gene>
    <name evidence="8" type="ORF">NEMVEDRAFT_v1g200309</name>
</gene>
<dbReference type="HOGENOM" id="CLU_898042_0_0_1"/>
<dbReference type="GO" id="GO:0007186">
    <property type="term" value="P:G protein-coupled receptor signaling pathway"/>
    <property type="evidence" value="ECO:0000318"/>
    <property type="project" value="GO_Central"/>
</dbReference>
<dbReference type="PANTHER" id="PTHR24246">
    <property type="entry name" value="OLFACTORY RECEPTOR AND ADENOSINE RECEPTOR"/>
    <property type="match status" value="1"/>
</dbReference>
<name>A7RPU9_NEMVE</name>
<protein>
    <recommendedName>
        <fullName evidence="10">G-protein coupled receptors family 1 profile domain-containing protein</fullName>
    </recommendedName>
</protein>
<keyword evidence="4" id="KW-0675">Receptor</keyword>
<dbReference type="AlphaFoldDB" id="A7RPU9"/>
<accession>A7RPU9</accession>
<dbReference type="InParanoid" id="A7RPU9"/>
<dbReference type="GO" id="GO:0001609">
    <property type="term" value="F:G protein-coupled adenosine receptor activity"/>
    <property type="evidence" value="ECO:0000318"/>
    <property type="project" value="GO_Central"/>
</dbReference>
<dbReference type="SUPFAM" id="SSF81321">
    <property type="entry name" value="Family A G protein-coupled receptor-like"/>
    <property type="match status" value="1"/>
</dbReference>
<keyword evidence="7" id="KW-0812">Transmembrane</keyword>
<evidence type="ECO:0000256" key="2">
    <source>
        <dbReference type="ARBA" id="ARBA00022475"/>
    </source>
</evidence>
<evidence type="ECO:0000256" key="6">
    <source>
        <dbReference type="ARBA" id="ARBA00023224"/>
    </source>
</evidence>
<dbReference type="KEGG" id="nve:5518757"/>
<feature type="transmembrane region" description="Helical" evidence="7">
    <location>
        <begin position="271"/>
        <end position="296"/>
    </location>
</feature>
<dbReference type="Gene3D" id="1.20.1070.10">
    <property type="entry name" value="Rhodopsin 7-helix transmembrane proteins"/>
    <property type="match status" value="1"/>
</dbReference>
<keyword evidence="6" id="KW-0807">Transducer</keyword>
<evidence type="ECO:0000313" key="9">
    <source>
        <dbReference type="Proteomes" id="UP000001593"/>
    </source>
</evidence>